<keyword evidence="4" id="KW-0411">Iron-sulfur</keyword>
<dbReference type="Gene3D" id="2.102.10.10">
    <property type="entry name" value="Rieske [2Fe-2S] iron-sulphur domain"/>
    <property type="match status" value="1"/>
</dbReference>
<reference evidence="6 7" key="1">
    <citation type="submission" date="2020-08" db="EMBL/GenBank/DDBJ databases">
        <title>Genomic Encyclopedia of Type Strains, Phase IV (KMG-IV): sequencing the most valuable type-strain genomes for metagenomic binning, comparative biology and taxonomic classification.</title>
        <authorList>
            <person name="Goeker M."/>
        </authorList>
    </citation>
    <scope>NUCLEOTIDE SEQUENCE [LARGE SCALE GENOMIC DNA]</scope>
    <source>
        <strain evidence="6 7">DSM 22198</strain>
    </source>
</reference>
<organism evidence="6 7">
    <name type="scientific">Nitrospirillum iridis</name>
    <dbReference type="NCBI Taxonomy" id="765888"/>
    <lineage>
        <taxon>Bacteria</taxon>
        <taxon>Pseudomonadati</taxon>
        <taxon>Pseudomonadota</taxon>
        <taxon>Alphaproteobacteria</taxon>
        <taxon>Rhodospirillales</taxon>
        <taxon>Azospirillaceae</taxon>
        <taxon>Nitrospirillum</taxon>
    </lineage>
</organism>
<keyword evidence="3" id="KW-0408">Iron</keyword>
<dbReference type="RefSeq" id="WP_246463087.1">
    <property type="nucleotide sequence ID" value="NZ_JACIIZ010000006.1"/>
</dbReference>
<evidence type="ECO:0000313" key="6">
    <source>
        <dbReference type="EMBL" id="MBB6251948.1"/>
    </source>
</evidence>
<comment type="caution">
    <text evidence="6">The sequence shown here is derived from an EMBL/GenBank/DDBJ whole genome shotgun (WGS) entry which is preliminary data.</text>
</comment>
<name>A0A7X0AXM4_9PROT</name>
<dbReference type="Proteomes" id="UP000539175">
    <property type="component" value="Unassembled WGS sequence"/>
</dbReference>
<dbReference type="PANTHER" id="PTHR40261:SF1">
    <property type="entry name" value="RIESKE DOMAIN-CONTAINING PROTEIN"/>
    <property type="match status" value="1"/>
</dbReference>
<sequence length="133" mass="14243">MTDGGGRPEAGGIRPRLTKTPAGVRLCAADDLATLGARNFVLEVKGDRFHGFVVRRGDAIHGYVDRCPHAGVPLAFTLDDYLSQDLTGRDVIRCGWHSALFDIDTGRCVAGPCPGQGLLPWPVVVREGFVETA</sequence>
<protein>
    <submittedName>
        <fullName evidence="6">Nitrite reductase/ring-hydroxylating ferredoxin subunit</fullName>
    </submittedName>
</protein>
<dbReference type="PANTHER" id="PTHR40261">
    <property type="match status" value="1"/>
</dbReference>
<dbReference type="InterPro" id="IPR036922">
    <property type="entry name" value="Rieske_2Fe-2S_sf"/>
</dbReference>
<accession>A0A7X0AXM4</accession>
<dbReference type="CDD" id="cd03467">
    <property type="entry name" value="Rieske"/>
    <property type="match status" value="1"/>
</dbReference>
<dbReference type="EMBL" id="JACIIZ010000006">
    <property type="protein sequence ID" value="MBB6251948.1"/>
    <property type="molecule type" value="Genomic_DNA"/>
</dbReference>
<evidence type="ECO:0000259" key="5">
    <source>
        <dbReference type="PROSITE" id="PS51296"/>
    </source>
</evidence>
<proteinExistence type="predicted"/>
<evidence type="ECO:0000256" key="2">
    <source>
        <dbReference type="ARBA" id="ARBA00022723"/>
    </source>
</evidence>
<dbReference type="PROSITE" id="PS51296">
    <property type="entry name" value="RIESKE"/>
    <property type="match status" value="1"/>
</dbReference>
<keyword evidence="7" id="KW-1185">Reference proteome</keyword>
<dbReference type="AlphaFoldDB" id="A0A7X0AXM4"/>
<evidence type="ECO:0000313" key="7">
    <source>
        <dbReference type="Proteomes" id="UP000539175"/>
    </source>
</evidence>
<keyword evidence="2" id="KW-0479">Metal-binding</keyword>
<dbReference type="GO" id="GO:0051537">
    <property type="term" value="F:2 iron, 2 sulfur cluster binding"/>
    <property type="evidence" value="ECO:0007669"/>
    <property type="project" value="UniProtKB-KW"/>
</dbReference>
<gene>
    <name evidence="6" type="ORF">FHS74_002508</name>
</gene>
<dbReference type="InterPro" id="IPR017941">
    <property type="entry name" value="Rieske_2Fe-2S"/>
</dbReference>
<keyword evidence="1" id="KW-0001">2Fe-2S</keyword>
<evidence type="ECO:0000256" key="4">
    <source>
        <dbReference type="ARBA" id="ARBA00023014"/>
    </source>
</evidence>
<dbReference type="GO" id="GO:0046872">
    <property type="term" value="F:metal ion binding"/>
    <property type="evidence" value="ECO:0007669"/>
    <property type="project" value="UniProtKB-KW"/>
</dbReference>
<dbReference type="SUPFAM" id="SSF50022">
    <property type="entry name" value="ISP domain"/>
    <property type="match status" value="1"/>
</dbReference>
<dbReference type="Pfam" id="PF00355">
    <property type="entry name" value="Rieske"/>
    <property type="match status" value="1"/>
</dbReference>
<feature type="domain" description="Rieske" evidence="5">
    <location>
        <begin position="24"/>
        <end position="132"/>
    </location>
</feature>
<evidence type="ECO:0000256" key="3">
    <source>
        <dbReference type="ARBA" id="ARBA00023004"/>
    </source>
</evidence>
<evidence type="ECO:0000256" key="1">
    <source>
        <dbReference type="ARBA" id="ARBA00022714"/>
    </source>
</evidence>